<dbReference type="RefSeq" id="WP_034624465.1">
    <property type="nucleotide sequence ID" value="NZ_AXNT01000002.1"/>
</dbReference>
<name>A0A0A0BDD1_9CELL</name>
<evidence type="ECO:0000256" key="9">
    <source>
        <dbReference type="ARBA" id="ARBA00022984"/>
    </source>
</evidence>
<evidence type="ECO:0000256" key="8">
    <source>
        <dbReference type="ARBA" id="ARBA00022960"/>
    </source>
</evidence>
<feature type="transmembrane region" description="Helical" evidence="15">
    <location>
        <begin position="58"/>
        <end position="80"/>
    </location>
</feature>
<dbReference type="GO" id="GO:0008658">
    <property type="term" value="F:penicillin binding"/>
    <property type="evidence" value="ECO:0007669"/>
    <property type="project" value="InterPro"/>
</dbReference>
<evidence type="ECO:0000313" key="17">
    <source>
        <dbReference type="EMBL" id="KGM03909.1"/>
    </source>
</evidence>
<evidence type="ECO:0000259" key="16">
    <source>
        <dbReference type="PROSITE" id="PS51178"/>
    </source>
</evidence>
<evidence type="ECO:0000256" key="7">
    <source>
        <dbReference type="ARBA" id="ARBA00022801"/>
    </source>
</evidence>
<evidence type="ECO:0000256" key="11">
    <source>
        <dbReference type="ARBA" id="ARBA00023316"/>
    </source>
</evidence>
<dbReference type="SMART" id="SM00740">
    <property type="entry name" value="PASTA"/>
    <property type="match status" value="1"/>
</dbReference>
<protein>
    <recommendedName>
        <fullName evidence="16">PASTA domain-containing protein</fullName>
    </recommendedName>
</protein>
<keyword evidence="9" id="KW-0573">Peptidoglycan synthesis</keyword>
<dbReference type="GO" id="GO:0008360">
    <property type="term" value="P:regulation of cell shape"/>
    <property type="evidence" value="ECO:0007669"/>
    <property type="project" value="UniProtKB-KW"/>
</dbReference>
<evidence type="ECO:0000256" key="6">
    <source>
        <dbReference type="ARBA" id="ARBA00022679"/>
    </source>
</evidence>
<dbReference type="InterPro" id="IPR036950">
    <property type="entry name" value="PBP_transglycosylase"/>
</dbReference>
<keyword evidence="15" id="KW-0472">Membrane</keyword>
<keyword evidence="18" id="KW-1185">Reference proteome</keyword>
<keyword evidence="11" id="KW-0961">Cell wall biogenesis/degradation</keyword>
<dbReference type="AlphaFoldDB" id="A0A0A0BDD1"/>
<dbReference type="GO" id="GO:0071555">
    <property type="term" value="P:cell wall organization"/>
    <property type="evidence" value="ECO:0007669"/>
    <property type="project" value="UniProtKB-KW"/>
</dbReference>
<feature type="region of interest" description="Disordered" evidence="14">
    <location>
        <begin position="686"/>
        <end position="722"/>
    </location>
</feature>
<dbReference type="OrthoDB" id="9766909at2"/>
<evidence type="ECO:0000256" key="5">
    <source>
        <dbReference type="ARBA" id="ARBA00022676"/>
    </source>
</evidence>
<organism evidence="17 18">
    <name type="scientific">Cellulomonas cellasea DSM 20118</name>
    <dbReference type="NCBI Taxonomy" id="1408250"/>
    <lineage>
        <taxon>Bacteria</taxon>
        <taxon>Bacillati</taxon>
        <taxon>Actinomycetota</taxon>
        <taxon>Actinomycetes</taxon>
        <taxon>Micrococcales</taxon>
        <taxon>Cellulomonadaceae</taxon>
        <taxon>Cellulomonas</taxon>
    </lineage>
</organism>
<dbReference type="PROSITE" id="PS51178">
    <property type="entry name" value="PASTA"/>
    <property type="match status" value="1"/>
</dbReference>
<dbReference type="GO" id="GO:0008955">
    <property type="term" value="F:peptidoglycan glycosyltransferase activity"/>
    <property type="evidence" value="ECO:0007669"/>
    <property type="project" value="UniProtKB-EC"/>
</dbReference>
<evidence type="ECO:0000256" key="15">
    <source>
        <dbReference type="SAM" id="Phobius"/>
    </source>
</evidence>
<feature type="compositionally biased region" description="Low complexity" evidence="14">
    <location>
        <begin position="18"/>
        <end position="27"/>
    </location>
</feature>
<comment type="similarity">
    <text evidence="2">In the N-terminal section; belongs to the glycosyltransferase 51 family.</text>
</comment>
<comment type="similarity">
    <text evidence="1">In the C-terminal section; belongs to the transpeptidase family.</text>
</comment>
<accession>A0A0A0BDD1</accession>
<dbReference type="Gene3D" id="1.10.3810.10">
    <property type="entry name" value="Biosynthetic peptidoglycan transglycosylase-like"/>
    <property type="match status" value="1"/>
</dbReference>
<dbReference type="Proteomes" id="UP000029833">
    <property type="component" value="Unassembled WGS sequence"/>
</dbReference>
<evidence type="ECO:0000256" key="13">
    <source>
        <dbReference type="ARBA" id="ARBA00049902"/>
    </source>
</evidence>
<dbReference type="EMBL" id="AXNT01000002">
    <property type="protein sequence ID" value="KGM03909.1"/>
    <property type="molecule type" value="Genomic_DNA"/>
</dbReference>
<keyword evidence="3" id="KW-0121">Carboxypeptidase</keyword>
<gene>
    <name evidence="17" type="ORF">Q760_07905</name>
</gene>
<evidence type="ECO:0000313" key="18">
    <source>
        <dbReference type="Proteomes" id="UP000029833"/>
    </source>
</evidence>
<dbReference type="SUPFAM" id="SSF56601">
    <property type="entry name" value="beta-lactamase/transpeptidase-like"/>
    <property type="match status" value="1"/>
</dbReference>
<keyword evidence="10" id="KW-0511">Multifunctional enzyme</keyword>
<dbReference type="GO" id="GO:0030288">
    <property type="term" value="C:outer membrane-bounded periplasmic space"/>
    <property type="evidence" value="ECO:0007669"/>
    <property type="project" value="TreeGrafter"/>
</dbReference>
<evidence type="ECO:0000256" key="1">
    <source>
        <dbReference type="ARBA" id="ARBA00007090"/>
    </source>
</evidence>
<evidence type="ECO:0000256" key="14">
    <source>
        <dbReference type="SAM" id="MobiDB-lite"/>
    </source>
</evidence>
<dbReference type="InterPro" id="IPR001460">
    <property type="entry name" value="PCN-bd_Tpept"/>
</dbReference>
<keyword evidence="15" id="KW-1133">Transmembrane helix</keyword>
<evidence type="ECO:0000256" key="4">
    <source>
        <dbReference type="ARBA" id="ARBA00022670"/>
    </source>
</evidence>
<dbReference type="Pfam" id="PF00905">
    <property type="entry name" value="Transpeptidase"/>
    <property type="match status" value="1"/>
</dbReference>
<feature type="domain" description="PASTA" evidence="16">
    <location>
        <begin position="715"/>
        <end position="782"/>
    </location>
</feature>
<dbReference type="GO" id="GO:0006508">
    <property type="term" value="P:proteolysis"/>
    <property type="evidence" value="ECO:0007669"/>
    <property type="project" value="UniProtKB-KW"/>
</dbReference>
<dbReference type="Pfam" id="PF00912">
    <property type="entry name" value="Transgly"/>
    <property type="match status" value="1"/>
</dbReference>
<keyword evidence="4" id="KW-0645">Protease</keyword>
<comment type="catalytic activity">
    <reaction evidence="13">
        <text>[GlcNAc-(1-&gt;4)-Mur2Ac(oyl-L-Ala-gamma-D-Glu-L-Lys-D-Ala-D-Ala)](n)-di-trans,octa-cis-undecaprenyl diphosphate + beta-D-GlcNAc-(1-&gt;4)-Mur2Ac(oyl-L-Ala-gamma-D-Glu-L-Lys-D-Ala-D-Ala)-di-trans,octa-cis-undecaprenyl diphosphate = [GlcNAc-(1-&gt;4)-Mur2Ac(oyl-L-Ala-gamma-D-Glu-L-Lys-D-Ala-D-Ala)](n+1)-di-trans,octa-cis-undecaprenyl diphosphate + di-trans,octa-cis-undecaprenyl diphosphate + H(+)</text>
        <dbReference type="Rhea" id="RHEA:23708"/>
        <dbReference type="Rhea" id="RHEA-COMP:9602"/>
        <dbReference type="Rhea" id="RHEA-COMP:9603"/>
        <dbReference type="ChEBI" id="CHEBI:15378"/>
        <dbReference type="ChEBI" id="CHEBI:58405"/>
        <dbReference type="ChEBI" id="CHEBI:60033"/>
        <dbReference type="ChEBI" id="CHEBI:78435"/>
        <dbReference type="EC" id="2.4.99.28"/>
    </reaction>
</comment>
<feature type="compositionally biased region" description="Low complexity" evidence="14">
    <location>
        <begin position="696"/>
        <end position="716"/>
    </location>
</feature>
<keyword evidence="5" id="KW-0328">Glycosyltransferase</keyword>
<dbReference type="GO" id="GO:0009002">
    <property type="term" value="F:serine-type D-Ala-D-Ala carboxypeptidase activity"/>
    <property type="evidence" value="ECO:0007669"/>
    <property type="project" value="UniProtKB-EC"/>
</dbReference>
<proteinExistence type="inferred from homology"/>
<feature type="compositionally biased region" description="Gly residues" evidence="14">
    <location>
        <begin position="813"/>
        <end position="831"/>
    </location>
</feature>
<feature type="compositionally biased region" description="Low complexity" evidence="14">
    <location>
        <begin position="1"/>
        <end position="11"/>
    </location>
</feature>
<dbReference type="InterPro" id="IPR050396">
    <property type="entry name" value="Glycosyltr_51/Transpeptidase"/>
</dbReference>
<sequence>MASSNRRAPAPSRRRATRVASAPVAGRTEGRAEGRRRFFDYPRSGYEGLHRWLPSWRFVLGSFLTVGFLGLGALVAAYAVTKIPDPADDATFQASTVYYAPPEGSPEGAAGEPIATFAEQKRELVDLSTLPEYVGNAVIASEDRTFWENSGISPRGIVRALWNNVRGGDTQGASTLTQQYVERYYTGKTTSDYLGKARETLLAVKIAQAEEKPEILERYLNTIYFGRDSYGIQTAAQAYFQKNAAELTLSEAALLAGIIPSPNNWDPAKAADKAEQRWQRVLDLMVEDGHITAEERAAAVFPGALPYVRSDTYAGPSGYILEAVKDELEAKGITEGILYRGGLKIVTTIQQPLQASVQANADTVWDGSLAGGTPDIEHFKMGIVSLDTRDGAIVAMYGGRDFLTDQINRVTRDKAQAGSTFKPFTLIAALEQGISLETRFSGASPLKLDSWGPEEEIINFGETSLPEMNLADATADSVNTVYAQLNDLVTPLKTAETAKRAGITTDLVDKPSNVLGPDAVHPIDMASAYATIASGGVYHKPFIVREARYVNDPDTVAYRGGTDEPKQIFAPEVMADTTYAMTQVVEKGSGETYVKPLGRPIAGKTGTSSDNLSAWFVGFTPQVATAVAFSQVGENMSDPVRITPFGVDSRGRAIKQITGGSWPSALWANYMSAVFQQPPYAEVKPFPKRANVGKKPTPTATATETEAPVETQPPAESQVAVPGGLEGKTQADAEAAVVNAGLSPAVSQQPSETVAAGRVISASPGGGTMLNKGSAVAIVVSTGPAKKPTPTPAPTQTQQPQPTPTQPTPPVDGAGGAGGAGGGAGGGGNGG</sequence>
<keyword evidence="6" id="KW-0808">Transferase</keyword>
<feature type="compositionally biased region" description="Pro residues" evidence="14">
    <location>
        <begin position="801"/>
        <end position="810"/>
    </location>
</feature>
<evidence type="ECO:0000256" key="2">
    <source>
        <dbReference type="ARBA" id="ARBA00007739"/>
    </source>
</evidence>
<dbReference type="FunFam" id="1.10.3810.10:FF:000001">
    <property type="entry name" value="Penicillin-binding protein 1A"/>
    <property type="match status" value="1"/>
</dbReference>
<dbReference type="GO" id="GO:0009252">
    <property type="term" value="P:peptidoglycan biosynthetic process"/>
    <property type="evidence" value="ECO:0007669"/>
    <property type="project" value="UniProtKB-KW"/>
</dbReference>
<reference evidence="17 18" key="1">
    <citation type="submission" date="2013-10" db="EMBL/GenBank/DDBJ databases">
        <authorList>
            <person name="Wang G."/>
            <person name="Zhuang W."/>
        </authorList>
    </citation>
    <scope>NUCLEOTIDE SEQUENCE [LARGE SCALE GENOMIC DNA]</scope>
    <source>
        <strain evidence="17 18">DSM 20118</strain>
    </source>
</reference>
<dbReference type="Gene3D" id="3.40.710.10">
    <property type="entry name" value="DD-peptidase/beta-lactamase superfamily"/>
    <property type="match status" value="1"/>
</dbReference>
<dbReference type="InterPro" id="IPR023346">
    <property type="entry name" value="Lysozyme-like_dom_sf"/>
</dbReference>
<dbReference type="InterPro" id="IPR005543">
    <property type="entry name" value="PASTA_dom"/>
</dbReference>
<evidence type="ECO:0000256" key="12">
    <source>
        <dbReference type="ARBA" id="ARBA00034000"/>
    </source>
</evidence>
<dbReference type="InterPro" id="IPR012338">
    <property type="entry name" value="Beta-lactam/transpept-like"/>
</dbReference>
<keyword evidence="7" id="KW-0378">Hydrolase</keyword>
<feature type="region of interest" description="Disordered" evidence="14">
    <location>
        <begin position="1"/>
        <end position="28"/>
    </location>
</feature>
<dbReference type="SUPFAM" id="SSF53955">
    <property type="entry name" value="Lysozyme-like"/>
    <property type="match status" value="1"/>
</dbReference>
<dbReference type="STRING" id="1408250.Q760_07905"/>
<keyword evidence="8" id="KW-0133">Cell shape</keyword>
<dbReference type="InterPro" id="IPR001264">
    <property type="entry name" value="Glyco_trans_51"/>
</dbReference>
<dbReference type="CDD" id="cd06577">
    <property type="entry name" value="PASTA_pknB"/>
    <property type="match status" value="1"/>
</dbReference>
<dbReference type="Gene3D" id="3.30.10.20">
    <property type="match status" value="1"/>
</dbReference>
<dbReference type="PANTHER" id="PTHR32282">
    <property type="entry name" value="BINDING PROTEIN TRANSPEPTIDASE, PUTATIVE-RELATED"/>
    <property type="match status" value="1"/>
</dbReference>
<comment type="catalytic activity">
    <reaction evidence="12">
        <text>Preferential cleavage: (Ac)2-L-Lys-D-Ala-|-D-Ala. Also transpeptidation of peptidyl-alanyl moieties that are N-acyl substituents of D-alanine.</text>
        <dbReference type="EC" id="3.4.16.4"/>
    </reaction>
</comment>
<evidence type="ECO:0000256" key="10">
    <source>
        <dbReference type="ARBA" id="ARBA00023268"/>
    </source>
</evidence>
<feature type="region of interest" description="Disordered" evidence="14">
    <location>
        <begin position="782"/>
        <end position="831"/>
    </location>
</feature>
<comment type="caution">
    <text evidence="17">The sequence shown here is derived from an EMBL/GenBank/DDBJ whole genome shotgun (WGS) entry which is preliminary data.</text>
</comment>
<dbReference type="PANTHER" id="PTHR32282:SF33">
    <property type="entry name" value="PEPTIDOGLYCAN GLYCOSYLTRANSFERASE"/>
    <property type="match status" value="1"/>
</dbReference>
<keyword evidence="15" id="KW-0812">Transmembrane</keyword>
<evidence type="ECO:0000256" key="3">
    <source>
        <dbReference type="ARBA" id="ARBA00022645"/>
    </source>
</evidence>
<dbReference type="Pfam" id="PF03793">
    <property type="entry name" value="PASTA"/>
    <property type="match status" value="1"/>
</dbReference>